<evidence type="ECO:0000313" key="2">
    <source>
        <dbReference type="EMBL" id="MFH7594080.1"/>
    </source>
</evidence>
<gene>
    <name evidence="2" type="ORF">WDV06_03105</name>
</gene>
<keyword evidence="2" id="KW-0067">ATP-binding</keyword>
<evidence type="ECO:0000313" key="3">
    <source>
        <dbReference type="Proteomes" id="UP001610631"/>
    </source>
</evidence>
<dbReference type="Proteomes" id="UP001610631">
    <property type="component" value="Unassembled WGS sequence"/>
</dbReference>
<reference evidence="2 3" key="1">
    <citation type="submission" date="2024-03" db="EMBL/GenBank/DDBJ databases">
        <title>Whole genome sequencing of Streptomyces racemochromogenes, to identify antimicrobial biosynthetic gene clusters.</title>
        <authorList>
            <person name="Suryawanshi P."/>
            <person name="Krishnaraj P.U."/>
            <person name="Arun Y.P."/>
            <person name="Suryawanshi M.P."/>
            <person name="Rakshit O."/>
        </authorList>
    </citation>
    <scope>NUCLEOTIDE SEQUENCE [LARGE SCALE GENOMIC DNA]</scope>
    <source>
        <strain evidence="2 3">AUDT626</strain>
    </source>
</reference>
<feature type="compositionally biased region" description="Low complexity" evidence="1">
    <location>
        <begin position="7"/>
        <end position="19"/>
    </location>
</feature>
<keyword evidence="2" id="KW-0547">Nucleotide-binding</keyword>
<protein>
    <submittedName>
        <fullName evidence="2">ATP-binding protein</fullName>
    </submittedName>
</protein>
<keyword evidence="3" id="KW-1185">Reference proteome</keyword>
<comment type="caution">
    <text evidence="2">The sequence shown here is derived from an EMBL/GenBank/DDBJ whole genome shotgun (WGS) entry which is preliminary data.</text>
</comment>
<dbReference type="SUPFAM" id="SSF52540">
    <property type="entry name" value="P-loop containing nucleoside triphosphate hydrolases"/>
    <property type="match status" value="1"/>
</dbReference>
<dbReference type="EMBL" id="JBBDHD010000004">
    <property type="protein sequence ID" value="MFH7594080.1"/>
    <property type="molecule type" value="Genomic_DNA"/>
</dbReference>
<sequence length="413" mass="41882">MDATLNPAGPAAPGALPAAAHDEPAAPAPGPGTAPRAAGHRLPAVTELRLSAFGRHRAAVFPLGPVTLFTGPSGSGKSQALAAYTALSRLASGDGLDEVFPDPSALVPEAAVPDADGRRGFRIGCTVDGPAGPVRLDLAVQAEPAPRIVGERLSLDGQVLLATALRDPRRRSVQAAWLTGGGVGMTRAPLPDDRLGTALLPLRVAGATAGQRRVLAAAEQVVVALRAVFPCDPRPGLMRAPVPPGDGRLRGDCGNLADVLRRTRHECGTRHALLARAARTGCAGPVNGLEARDDAPGGLVAAVLERGAGRPPTDLARLGDGELRFLALALVLLTGPGVLAVDPAAELLAARQALTVLADGLDRGLDRAQAAELLRLALLSGERGHVRLVGAVGEDTAGTARGVPGVSVVDLSP</sequence>
<dbReference type="RefSeq" id="WP_395508022.1">
    <property type="nucleotide sequence ID" value="NZ_JBBDHD010000004.1"/>
</dbReference>
<proteinExistence type="predicted"/>
<dbReference type="GO" id="GO:0005524">
    <property type="term" value="F:ATP binding"/>
    <property type="evidence" value="ECO:0007669"/>
    <property type="project" value="UniProtKB-KW"/>
</dbReference>
<name>A0ABW7P7Q8_9ACTN</name>
<feature type="region of interest" description="Disordered" evidence="1">
    <location>
        <begin position="1"/>
        <end position="38"/>
    </location>
</feature>
<evidence type="ECO:0000256" key="1">
    <source>
        <dbReference type="SAM" id="MobiDB-lite"/>
    </source>
</evidence>
<dbReference type="InterPro" id="IPR027417">
    <property type="entry name" value="P-loop_NTPase"/>
</dbReference>
<accession>A0ABW7P7Q8</accession>
<organism evidence="2 3">
    <name type="scientific">Streptomyces racemochromogenes</name>
    <dbReference type="NCBI Taxonomy" id="67353"/>
    <lineage>
        <taxon>Bacteria</taxon>
        <taxon>Bacillati</taxon>
        <taxon>Actinomycetota</taxon>
        <taxon>Actinomycetes</taxon>
        <taxon>Kitasatosporales</taxon>
        <taxon>Streptomycetaceae</taxon>
        <taxon>Streptomyces</taxon>
    </lineage>
</organism>